<protein>
    <submittedName>
        <fullName evidence="5">Uncharacterized protein LOC108048681</fullName>
    </submittedName>
</protein>
<dbReference type="GeneID" id="108048681"/>
<evidence type="ECO:0000256" key="2">
    <source>
        <dbReference type="SAM" id="MobiDB-lite"/>
    </source>
</evidence>
<evidence type="ECO:0000313" key="4">
    <source>
        <dbReference type="Proteomes" id="UP001652680"/>
    </source>
</evidence>
<proteinExistence type="predicted"/>
<organism evidence="5">
    <name type="scientific">Drosophila rhopaloa</name>
    <name type="common">Fruit fly</name>
    <dbReference type="NCBI Taxonomy" id="1041015"/>
    <lineage>
        <taxon>Eukaryota</taxon>
        <taxon>Metazoa</taxon>
        <taxon>Ecdysozoa</taxon>
        <taxon>Arthropoda</taxon>
        <taxon>Hexapoda</taxon>
        <taxon>Insecta</taxon>
        <taxon>Pterygota</taxon>
        <taxon>Neoptera</taxon>
        <taxon>Endopterygota</taxon>
        <taxon>Diptera</taxon>
        <taxon>Brachycera</taxon>
        <taxon>Muscomorpha</taxon>
        <taxon>Ephydroidea</taxon>
        <taxon>Drosophilidae</taxon>
        <taxon>Drosophila</taxon>
        <taxon>Sophophora</taxon>
    </lineage>
</organism>
<evidence type="ECO:0000313" key="3">
    <source>
        <dbReference type="EnsemblMetazoa" id="XP_016984991.1"/>
    </source>
</evidence>
<evidence type="ECO:0000256" key="1">
    <source>
        <dbReference type="SAM" id="Coils"/>
    </source>
</evidence>
<dbReference type="AlphaFoldDB" id="A0A6P4FI34"/>
<dbReference type="RefSeq" id="XP_016984991.1">
    <property type="nucleotide sequence ID" value="XM_017129502.1"/>
</dbReference>
<dbReference type="EnsemblMetazoa" id="XM_017129502.2">
    <property type="protein sequence ID" value="XP_016984991.1"/>
    <property type="gene ID" value="LOC108048681"/>
</dbReference>
<gene>
    <name evidence="5" type="primary">LOC108048681</name>
    <name evidence="3" type="synonym">108048681</name>
</gene>
<evidence type="ECO:0000313" key="5">
    <source>
        <dbReference type="RefSeq" id="XP_016984991.1"/>
    </source>
</evidence>
<feature type="region of interest" description="Disordered" evidence="2">
    <location>
        <begin position="65"/>
        <end position="123"/>
    </location>
</feature>
<keyword evidence="4" id="KW-1185">Reference proteome</keyword>
<reference evidence="3" key="3">
    <citation type="submission" date="2025-05" db="UniProtKB">
        <authorList>
            <consortium name="EnsemblMetazoa"/>
        </authorList>
    </citation>
    <scope>IDENTIFICATION</scope>
</reference>
<name>A0A6P4FI34_DRORH</name>
<reference evidence="4" key="1">
    <citation type="journal article" date="2021" name="Elife">
        <title>Highly contiguous assemblies of 101 drosophilid genomes.</title>
        <authorList>
            <person name="Kim B.Y."/>
            <person name="Wang J.R."/>
            <person name="Miller D.E."/>
            <person name="Barmina O."/>
            <person name="Delaney E."/>
            <person name="Thompson A."/>
            <person name="Comeault A.A."/>
            <person name="Peede D."/>
            <person name="D'Agostino E.R."/>
            <person name="Pelaez J."/>
            <person name="Aguilar J.M."/>
            <person name="Haji D."/>
            <person name="Matsunaga T."/>
            <person name="Armstrong E.E."/>
            <person name="Zych M."/>
            <person name="Ogawa Y."/>
            <person name="Stamenkovic-Radak M."/>
            <person name="Jelic M."/>
            <person name="Veselinovic M.S."/>
            <person name="Tanaskovic M."/>
            <person name="Eric P."/>
            <person name="Gao J.J."/>
            <person name="Katoh T.K."/>
            <person name="Toda M.J."/>
            <person name="Watabe H."/>
            <person name="Watada M."/>
            <person name="Davis J.S."/>
            <person name="Moyle L.C."/>
            <person name="Manoli G."/>
            <person name="Bertolini E."/>
            <person name="Kostal V."/>
            <person name="Hawley R.S."/>
            <person name="Takahashi A."/>
            <person name="Jones C.D."/>
            <person name="Price D.K."/>
            <person name="Whiteman N."/>
            <person name="Kopp A."/>
            <person name="Matute D.R."/>
            <person name="Petrov D.A."/>
        </authorList>
    </citation>
    <scope>NUCLEOTIDE SEQUENCE [LARGE SCALE GENOMIC DNA]</scope>
</reference>
<dbReference type="Proteomes" id="UP001652680">
    <property type="component" value="Unassembled WGS sequence"/>
</dbReference>
<feature type="coiled-coil region" evidence="1">
    <location>
        <begin position="13"/>
        <end position="47"/>
    </location>
</feature>
<keyword evidence="1" id="KW-0175">Coiled coil</keyword>
<reference evidence="5" key="2">
    <citation type="submission" date="2025-04" db="UniProtKB">
        <authorList>
            <consortium name="RefSeq"/>
        </authorList>
    </citation>
    <scope>IDENTIFICATION</scope>
</reference>
<accession>A0A6P4FI34</accession>
<sequence>MDLDLDLNSPNCLSNLRKQLEIHETQIAELKRGLEKAEFQIETQRLELLMVQFYVDIFRTEISLSPLPHDQLQPNPREGSRSPVARPLARVQRPDLLQMLGRNPPEEGTGPSKFRHPRQSEVH</sequence>